<dbReference type="KEGG" id="bsan:CHH28_10790"/>
<sequence>MKTLLQRKVGMISGYAYGEEYDAFAEQNKGKAFFFMTGDGALDKNIQKLTAGRIDTLLENKLVLAAKAQQMGVSDQLQMAGSFSEAFPIYMACSPNSDKTQGFIDMANAALPAMKADGSLQKILANYGLQPWW</sequence>
<proteinExistence type="predicted"/>
<reference evidence="1 2" key="1">
    <citation type="submission" date="2017-07" db="EMBL/GenBank/DDBJ databases">
        <title>Annotated genome sequence of Bacterioplanes sanyensis isolated from Red Sea.</title>
        <authorList>
            <person name="Rehman Z.U."/>
        </authorList>
    </citation>
    <scope>NUCLEOTIDE SEQUENCE [LARGE SCALE GENOMIC DNA]</scope>
    <source>
        <strain evidence="1 2">NV9</strain>
    </source>
</reference>
<dbReference type="AlphaFoldDB" id="A0A222FJB5"/>
<name>A0A222FJB5_9GAMM</name>
<gene>
    <name evidence="1" type="ORF">CHH28_10790</name>
</gene>
<dbReference type="RefSeq" id="WP_094060318.1">
    <property type="nucleotide sequence ID" value="NZ_CP022530.1"/>
</dbReference>
<dbReference type="Gene3D" id="3.40.190.10">
    <property type="entry name" value="Periplasmic binding protein-like II"/>
    <property type="match status" value="2"/>
</dbReference>
<evidence type="ECO:0000313" key="2">
    <source>
        <dbReference type="Proteomes" id="UP000202440"/>
    </source>
</evidence>
<protein>
    <submittedName>
        <fullName evidence="1">Uncharacterized protein</fullName>
    </submittedName>
</protein>
<dbReference type="Proteomes" id="UP000202440">
    <property type="component" value="Chromosome"/>
</dbReference>
<keyword evidence="2" id="KW-1185">Reference proteome</keyword>
<accession>A0A222FJB5</accession>
<evidence type="ECO:0000313" key="1">
    <source>
        <dbReference type="EMBL" id="ASP39137.1"/>
    </source>
</evidence>
<dbReference type="SUPFAM" id="SSF53850">
    <property type="entry name" value="Periplasmic binding protein-like II"/>
    <property type="match status" value="1"/>
</dbReference>
<dbReference type="OrthoDB" id="245568at2"/>
<dbReference type="EMBL" id="CP022530">
    <property type="protein sequence ID" value="ASP39137.1"/>
    <property type="molecule type" value="Genomic_DNA"/>
</dbReference>
<organism evidence="1 2">
    <name type="scientific">Bacterioplanes sanyensis</name>
    <dbReference type="NCBI Taxonomy" id="1249553"/>
    <lineage>
        <taxon>Bacteria</taxon>
        <taxon>Pseudomonadati</taxon>
        <taxon>Pseudomonadota</taxon>
        <taxon>Gammaproteobacteria</taxon>
        <taxon>Oceanospirillales</taxon>
        <taxon>Oceanospirillaceae</taxon>
        <taxon>Bacterioplanes</taxon>
    </lineage>
</organism>